<dbReference type="EMBL" id="AP024488">
    <property type="protein sequence ID" value="BCS97920.1"/>
    <property type="molecule type" value="Genomic_DNA"/>
</dbReference>
<dbReference type="RefSeq" id="WP_236889332.1">
    <property type="nucleotide sequence ID" value="NZ_AP024488.1"/>
</dbReference>
<dbReference type="Proteomes" id="UP001320148">
    <property type="component" value="Chromosome"/>
</dbReference>
<evidence type="ECO:0000313" key="1">
    <source>
        <dbReference type="EMBL" id="BCS97920.1"/>
    </source>
</evidence>
<proteinExistence type="predicted"/>
<accession>A0ABM7PK37</accession>
<protein>
    <recommendedName>
        <fullName evidence="3">DUF4388 domain-containing protein</fullName>
    </recommendedName>
</protein>
<organism evidence="1 2">
    <name type="scientific">Desulfoluna limicola</name>
    <dbReference type="NCBI Taxonomy" id="2810562"/>
    <lineage>
        <taxon>Bacteria</taxon>
        <taxon>Pseudomonadati</taxon>
        <taxon>Thermodesulfobacteriota</taxon>
        <taxon>Desulfobacteria</taxon>
        <taxon>Desulfobacterales</taxon>
        <taxon>Desulfolunaceae</taxon>
        <taxon>Desulfoluna</taxon>
    </lineage>
</organism>
<name>A0ABM7PK37_9BACT</name>
<evidence type="ECO:0008006" key="3">
    <source>
        <dbReference type="Google" id="ProtNLM"/>
    </source>
</evidence>
<gene>
    <name evidence="1" type="ORF">DSLASN_35520</name>
</gene>
<keyword evidence="2" id="KW-1185">Reference proteome</keyword>
<evidence type="ECO:0000313" key="2">
    <source>
        <dbReference type="Proteomes" id="UP001320148"/>
    </source>
</evidence>
<sequence>MSFKENLLKKISLDRMKQRVLGTLGPIGGGSKIDKNAMRALLAAAGFRSLSMRGLELYLREGTANEEKQAVLVLDNDLPVYDSTVDDVAMRKEPTVKEMISIRNAIRILSDSDVVMTRKEATVETVYRESISRLDLSFTEEDIKQLEYEGRGGVEGNDADTVVESLSLFGELLNLGPEPLELRIEHHHIRGRFSRAQGGGEAFGPAVIYSLGDGAIRWVSETIPLSDKEAVQRFRAKAQGKRDPDIVGPAVIQHLSEEAMRMAPGVANAPTPRSPG</sequence>
<reference evidence="1 2" key="1">
    <citation type="submission" date="2021-02" db="EMBL/GenBank/DDBJ databases">
        <title>Complete genome of Desulfoluna sp. strain ASN36.</title>
        <authorList>
            <person name="Takahashi A."/>
            <person name="Kojima H."/>
            <person name="Fukui M."/>
        </authorList>
    </citation>
    <scope>NUCLEOTIDE SEQUENCE [LARGE SCALE GENOMIC DNA]</scope>
    <source>
        <strain evidence="1 2">ASN36</strain>
    </source>
</reference>